<dbReference type="Pfam" id="PF02321">
    <property type="entry name" value="OEP"/>
    <property type="match status" value="1"/>
</dbReference>
<name>A0A679I9A3_9RHOO</name>
<feature type="region of interest" description="Disordered" evidence="3">
    <location>
        <begin position="421"/>
        <end position="450"/>
    </location>
</feature>
<keyword evidence="5" id="KW-1185">Reference proteome</keyword>
<accession>A0A679I9A3</accession>
<sequence length="450" mass="48978">MCALLIAAMAVHAATPQAPVVSIGYLEAENVALKHNAQIQNARAALDGAQADLITAGARPNAVMSVNTSGVDKTQYQYGTRLNALDTIVRIDQPFERGNKRDLRIAKATDLGQATVWDMHDTIRQERFRVVSAWLDLRVAEQAYQIAEANLAHANQVLDKARLRFKSGDLSGADLGRIESDHGRLLAESQAAQRDRSRAAANLSNLLGSEMQRERIGTRGDWPGVMTHQDAEKLIGSLGDKRPDVQASRARLAAAKQSVELARAQQTRDFSVGLQYERNNPTVINSVGAGIAIPLFTGNNFEGDIRKSMAEMTQAEIAMLQTERAARSESLLYLHELDQANARLKSLQDQTLQSARRIDKAADVAYTRGAMSTFEYLDAKRALRQAEFEALVARAEAAKAASAIRILAAVSEAAVANKPAHYDSPVQSMAPANLPDKDLQLPDLPGARQQ</sequence>
<dbReference type="EMBL" id="AP022345">
    <property type="protein sequence ID" value="BBU69469.1"/>
    <property type="molecule type" value="Genomic_DNA"/>
</dbReference>
<evidence type="ECO:0000256" key="2">
    <source>
        <dbReference type="SAM" id="Coils"/>
    </source>
</evidence>
<dbReference type="PANTHER" id="PTHR30203">
    <property type="entry name" value="OUTER MEMBRANE CATION EFFLUX PROTEIN"/>
    <property type="match status" value="1"/>
</dbReference>
<dbReference type="RefSeq" id="WP_162049825.1">
    <property type="nucleotide sequence ID" value="NZ_AP019011.1"/>
</dbReference>
<dbReference type="PANTHER" id="PTHR30203:SF30">
    <property type="entry name" value="OUTER MEMBRANE PROTEIN-RELATED"/>
    <property type="match status" value="1"/>
</dbReference>
<reference evidence="5" key="1">
    <citation type="submission" date="2020-01" db="EMBL/GenBank/DDBJ databases">
        <title>Phosphoaccumulans saitamaens gen. nov., sp. nov., a polyphosphate accumulating bacterium isolated from surface river water.</title>
        <authorList>
            <person name="Watanabe K."/>
            <person name="Suda W."/>
        </authorList>
    </citation>
    <scope>NUCLEOTIDE SEQUENCE [LARGE SCALE GENOMIC DNA]</scope>
    <source>
        <strain evidence="5">ICHIAU1</strain>
    </source>
</reference>
<dbReference type="InterPro" id="IPR003423">
    <property type="entry name" value="OMP_efflux"/>
</dbReference>
<feature type="compositionally biased region" description="Low complexity" evidence="3">
    <location>
        <begin position="441"/>
        <end position="450"/>
    </location>
</feature>
<evidence type="ECO:0000313" key="5">
    <source>
        <dbReference type="Proteomes" id="UP000463961"/>
    </source>
</evidence>
<protein>
    <submittedName>
        <fullName evidence="4">Cobalt-zinc-cadmium resistance protein</fullName>
    </submittedName>
</protein>
<dbReference type="AlphaFoldDB" id="A0A679I9A3"/>
<feature type="coiled-coil region" evidence="2">
    <location>
        <begin position="137"/>
        <end position="164"/>
    </location>
</feature>
<organism evidence="4 5">
    <name type="scientific">Fluviibacter phosphoraccumulans</name>
    <dbReference type="NCBI Taxonomy" id="1751046"/>
    <lineage>
        <taxon>Bacteria</taxon>
        <taxon>Pseudomonadati</taxon>
        <taxon>Pseudomonadota</taxon>
        <taxon>Betaproteobacteria</taxon>
        <taxon>Rhodocyclales</taxon>
        <taxon>Fluviibacteraceae</taxon>
        <taxon>Fluviibacter</taxon>
    </lineage>
</organism>
<dbReference type="Gene3D" id="1.20.1600.10">
    <property type="entry name" value="Outer membrane efflux proteins (OEP)"/>
    <property type="match status" value="1"/>
</dbReference>
<gene>
    <name evidence="4" type="primary">czcC</name>
    <name evidence="4" type="ORF">ICHIAU1_17520</name>
</gene>
<comment type="similarity">
    <text evidence="1">Belongs to the outer membrane factor (OMF) (TC 1.B.17) family.</text>
</comment>
<dbReference type="InterPro" id="IPR010131">
    <property type="entry name" value="MdtP/NodT-like"/>
</dbReference>
<keyword evidence="2" id="KW-0175">Coiled coil</keyword>
<dbReference type="GO" id="GO:0015562">
    <property type="term" value="F:efflux transmembrane transporter activity"/>
    <property type="evidence" value="ECO:0007669"/>
    <property type="project" value="InterPro"/>
</dbReference>
<dbReference type="OrthoDB" id="9763626at2"/>
<evidence type="ECO:0000313" key="4">
    <source>
        <dbReference type="EMBL" id="BBU69469.1"/>
    </source>
</evidence>
<dbReference type="SUPFAM" id="SSF56954">
    <property type="entry name" value="Outer membrane efflux proteins (OEP)"/>
    <property type="match status" value="1"/>
</dbReference>
<dbReference type="Proteomes" id="UP000463961">
    <property type="component" value="Chromosome"/>
</dbReference>
<evidence type="ECO:0000256" key="3">
    <source>
        <dbReference type="SAM" id="MobiDB-lite"/>
    </source>
</evidence>
<evidence type="ECO:0000256" key="1">
    <source>
        <dbReference type="ARBA" id="ARBA00007613"/>
    </source>
</evidence>
<proteinExistence type="inferred from homology"/>